<dbReference type="EMBL" id="JAWDGP010005686">
    <property type="protein sequence ID" value="KAK3754157.1"/>
    <property type="molecule type" value="Genomic_DNA"/>
</dbReference>
<gene>
    <name evidence="2" type="ORF">RRG08_024230</name>
</gene>
<feature type="region of interest" description="Disordered" evidence="1">
    <location>
        <begin position="1"/>
        <end position="107"/>
    </location>
</feature>
<evidence type="ECO:0000313" key="2">
    <source>
        <dbReference type="EMBL" id="KAK3754157.1"/>
    </source>
</evidence>
<sequence>MKLQSLRQSNQEAGIYQFQPQTLNSRAKNQPQNPLHDSPVIYPLLLTPALDPQLKSKESTPKPASRQSSDLPSTPHSSTRPSTQEQRINPKPASRQSSGLPTASSEGGSFCVFFYTIMIEDVRTLLLAKAKK</sequence>
<evidence type="ECO:0000313" key="3">
    <source>
        <dbReference type="Proteomes" id="UP001283361"/>
    </source>
</evidence>
<comment type="caution">
    <text evidence="2">The sequence shown here is derived from an EMBL/GenBank/DDBJ whole genome shotgun (WGS) entry which is preliminary data.</text>
</comment>
<keyword evidence="3" id="KW-1185">Reference proteome</keyword>
<organism evidence="2 3">
    <name type="scientific">Elysia crispata</name>
    <name type="common">lettuce slug</name>
    <dbReference type="NCBI Taxonomy" id="231223"/>
    <lineage>
        <taxon>Eukaryota</taxon>
        <taxon>Metazoa</taxon>
        <taxon>Spiralia</taxon>
        <taxon>Lophotrochozoa</taxon>
        <taxon>Mollusca</taxon>
        <taxon>Gastropoda</taxon>
        <taxon>Heterobranchia</taxon>
        <taxon>Euthyneura</taxon>
        <taxon>Panpulmonata</taxon>
        <taxon>Sacoglossa</taxon>
        <taxon>Placobranchoidea</taxon>
        <taxon>Plakobranchidae</taxon>
        <taxon>Elysia</taxon>
    </lineage>
</organism>
<reference evidence="2" key="1">
    <citation type="journal article" date="2023" name="G3 (Bethesda)">
        <title>A reference genome for the long-term kleptoplast-retaining sea slug Elysia crispata morphotype clarki.</title>
        <authorList>
            <person name="Eastman K.E."/>
            <person name="Pendleton A.L."/>
            <person name="Shaikh M.A."/>
            <person name="Suttiyut T."/>
            <person name="Ogas R."/>
            <person name="Tomko P."/>
            <person name="Gavelis G."/>
            <person name="Widhalm J.R."/>
            <person name="Wisecaver J.H."/>
        </authorList>
    </citation>
    <scope>NUCLEOTIDE SEQUENCE</scope>
    <source>
        <strain evidence="2">ECLA1</strain>
    </source>
</reference>
<evidence type="ECO:0000256" key="1">
    <source>
        <dbReference type="SAM" id="MobiDB-lite"/>
    </source>
</evidence>
<dbReference type="AlphaFoldDB" id="A0AAE1D3I4"/>
<feature type="compositionally biased region" description="Polar residues" evidence="1">
    <location>
        <begin position="1"/>
        <end position="35"/>
    </location>
</feature>
<accession>A0AAE1D3I4</accession>
<dbReference type="Proteomes" id="UP001283361">
    <property type="component" value="Unassembled WGS sequence"/>
</dbReference>
<feature type="compositionally biased region" description="Polar residues" evidence="1">
    <location>
        <begin position="94"/>
        <end position="107"/>
    </location>
</feature>
<protein>
    <submittedName>
        <fullName evidence="2">Uncharacterized protein</fullName>
    </submittedName>
</protein>
<name>A0AAE1D3I4_9GAST</name>
<proteinExistence type="predicted"/>
<feature type="compositionally biased region" description="Low complexity" evidence="1">
    <location>
        <begin position="72"/>
        <end position="83"/>
    </location>
</feature>